<evidence type="ECO:0000313" key="2">
    <source>
        <dbReference type="Proteomes" id="UP000027855"/>
    </source>
</evidence>
<accession>A0A074IWR5</accession>
<dbReference type="EMBL" id="JJMT01000017">
    <property type="protein sequence ID" value="KEO44717.1"/>
    <property type="molecule type" value="Genomic_DNA"/>
</dbReference>
<sequence>MTKKKENKNTITVKQSNKLGLELTDVKTGLQALRHHANTLMIAKHAGADNGILRLETDNFLETVFDMVEIYSNELDRIAFYLLECDNPEELRAYEAEEKG</sequence>
<reference evidence="1 2" key="1">
    <citation type="submission" date="2014-04" db="EMBL/GenBank/DDBJ databases">
        <title>Variable characteristics of bacteriocin-producing Streptococcus salivarius strains isolated from Malaysian subjects.</title>
        <authorList>
            <person name="Philip K."/>
            <person name="Barbour A."/>
        </authorList>
    </citation>
    <scope>NUCLEOTIDE SEQUENCE [LARGE SCALE GENOMIC DNA]</scope>
    <source>
        <strain evidence="1 2">NU10</strain>
    </source>
</reference>
<comment type="caution">
    <text evidence="1">The sequence shown here is derived from an EMBL/GenBank/DDBJ whole genome shotgun (WGS) entry which is preliminary data.</text>
</comment>
<dbReference type="AlphaFoldDB" id="A0A074IWR5"/>
<organism evidence="1 2">
    <name type="scientific">Streptococcus salivarius</name>
    <dbReference type="NCBI Taxonomy" id="1304"/>
    <lineage>
        <taxon>Bacteria</taxon>
        <taxon>Bacillati</taxon>
        <taxon>Bacillota</taxon>
        <taxon>Bacilli</taxon>
        <taxon>Lactobacillales</taxon>
        <taxon>Streptococcaceae</taxon>
        <taxon>Streptococcus</taxon>
    </lineage>
</organism>
<proteinExistence type="predicted"/>
<gene>
    <name evidence="1" type="ORF">DL07_03800</name>
</gene>
<protein>
    <recommendedName>
        <fullName evidence="3">Cytosolic protein</fullName>
    </recommendedName>
</protein>
<name>A0A074IWR5_STRSL</name>
<dbReference type="Proteomes" id="UP000027855">
    <property type="component" value="Unassembled WGS sequence"/>
</dbReference>
<dbReference type="RefSeq" id="WP_037602370.1">
    <property type="nucleotide sequence ID" value="NZ_JJMS01000022.1"/>
</dbReference>
<evidence type="ECO:0008006" key="3">
    <source>
        <dbReference type="Google" id="ProtNLM"/>
    </source>
</evidence>
<evidence type="ECO:0000313" key="1">
    <source>
        <dbReference type="EMBL" id="KEO44717.1"/>
    </source>
</evidence>